<feature type="compositionally biased region" description="Basic and acidic residues" evidence="1">
    <location>
        <begin position="136"/>
        <end position="153"/>
    </location>
</feature>
<dbReference type="Proteomes" id="UP001201163">
    <property type="component" value="Unassembled WGS sequence"/>
</dbReference>
<feature type="compositionally biased region" description="Basic and acidic residues" evidence="1">
    <location>
        <begin position="113"/>
        <end position="125"/>
    </location>
</feature>
<comment type="caution">
    <text evidence="2">The sequence shown here is derived from an EMBL/GenBank/DDBJ whole genome shotgun (WGS) entry which is preliminary data.</text>
</comment>
<organism evidence="2 3">
    <name type="scientific">Lactarius akahatsu</name>
    <dbReference type="NCBI Taxonomy" id="416441"/>
    <lineage>
        <taxon>Eukaryota</taxon>
        <taxon>Fungi</taxon>
        <taxon>Dikarya</taxon>
        <taxon>Basidiomycota</taxon>
        <taxon>Agaricomycotina</taxon>
        <taxon>Agaricomycetes</taxon>
        <taxon>Russulales</taxon>
        <taxon>Russulaceae</taxon>
        <taxon>Lactarius</taxon>
    </lineage>
</organism>
<name>A0AAD4QIB0_9AGAM</name>
<evidence type="ECO:0000256" key="1">
    <source>
        <dbReference type="SAM" id="MobiDB-lite"/>
    </source>
</evidence>
<proteinExistence type="predicted"/>
<feature type="region of interest" description="Disordered" evidence="1">
    <location>
        <begin position="113"/>
        <end position="207"/>
    </location>
</feature>
<dbReference type="AlphaFoldDB" id="A0AAD4QIB0"/>
<evidence type="ECO:0000313" key="3">
    <source>
        <dbReference type="Proteomes" id="UP001201163"/>
    </source>
</evidence>
<feature type="compositionally biased region" description="Polar residues" evidence="1">
    <location>
        <begin position="173"/>
        <end position="190"/>
    </location>
</feature>
<accession>A0AAD4QIB0</accession>
<protein>
    <submittedName>
        <fullName evidence="2">Uncharacterized protein</fullName>
    </submittedName>
</protein>
<reference evidence="2" key="1">
    <citation type="submission" date="2022-01" db="EMBL/GenBank/DDBJ databases">
        <title>Comparative genomics reveals a dynamic genome evolution in the ectomycorrhizal milk-cap (Lactarius) mushrooms.</title>
        <authorList>
            <consortium name="DOE Joint Genome Institute"/>
            <person name="Lebreton A."/>
            <person name="Tang N."/>
            <person name="Kuo A."/>
            <person name="LaButti K."/>
            <person name="Drula E."/>
            <person name="Barry K."/>
            <person name="Clum A."/>
            <person name="Lipzen A."/>
            <person name="Mousain D."/>
            <person name="Ng V."/>
            <person name="Wang R."/>
            <person name="Wang X."/>
            <person name="Dai Y."/>
            <person name="Henrissat B."/>
            <person name="Grigoriev I.V."/>
            <person name="Guerin-Laguette A."/>
            <person name="Yu F."/>
            <person name="Martin F.M."/>
        </authorList>
    </citation>
    <scope>NUCLEOTIDE SEQUENCE</scope>
    <source>
        <strain evidence="2">QP</strain>
    </source>
</reference>
<feature type="compositionally biased region" description="Acidic residues" evidence="1">
    <location>
        <begin position="197"/>
        <end position="207"/>
    </location>
</feature>
<feature type="region of interest" description="Disordered" evidence="1">
    <location>
        <begin position="1"/>
        <end position="23"/>
    </location>
</feature>
<sequence length="207" mass="23297">MAPKSKMICRSPSPPEADDGDEEWPVYGVVGEDVDVFGISRYEIRWQDWSRPDGTNTTWMRDVEGESTLVESWNDSLQKQRLLKAVESQSIDITLLASTPMHDRLTFERSEAVKEKADERARREAPGTLYQDWMTEIDKQVARHESERGERGSPAKSKKFGRLPPLGREGSYAGSSRSVASGTPIRQSSGRKAPSFVEDDDDDLGFQ</sequence>
<gene>
    <name evidence="2" type="ORF">EDB92DRAFT_1828502</name>
</gene>
<keyword evidence="3" id="KW-1185">Reference proteome</keyword>
<dbReference type="EMBL" id="JAKELL010000001">
    <property type="protein sequence ID" value="KAH9001738.1"/>
    <property type="molecule type" value="Genomic_DNA"/>
</dbReference>
<evidence type="ECO:0000313" key="2">
    <source>
        <dbReference type="EMBL" id="KAH9001738.1"/>
    </source>
</evidence>